<keyword evidence="7" id="KW-0325">Glycoprotein</keyword>
<dbReference type="InterPro" id="IPR012946">
    <property type="entry name" value="X8"/>
</dbReference>
<dbReference type="GO" id="GO:0098552">
    <property type="term" value="C:side of membrane"/>
    <property type="evidence" value="ECO:0007669"/>
    <property type="project" value="UniProtKB-KW"/>
</dbReference>
<evidence type="ECO:0000256" key="7">
    <source>
        <dbReference type="ARBA" id="ARBA00023180"/>
    </source>
</evidence>
<dbReference type="PANTHER" id="PTHR31044">
    <property type="entry name" value="BETA-1,3 GLUCANASE"/>
    <property type="match status" value="1"/>
</dbReference>
<dbReference type="Proteomes" id="UP001055439">
    <property type="component" value="Chromosome 2"/>
</dbReference>
<comment type="subcellular location">
    <subcellularLocation>
        <location evidence="1">Cell membrane</location>
        <topology evidence="1">Lipid-anchor</topology>
        <topology evidence="1">GPI-anchor</topology>
    </subcellularLocation>
</comment>
<evidence type="ECO:0000256" key="8">
    <source>
        <dbReference type="SAM" id="SignalP"/>
    </source>
</evidence>
<evidence type="ECO:0000256" key="2">
    <source>
        <dbReference type="ARBA" id="ARBA00022475"/>
    </source>
</evidence>
<dbReference type="GO" id="GO:0009506">
    <property type="term" value="C:plasmodesma"/>
    <property type="evidence" value="ECO:0007669"/>
    <property type="project" value="UniProtKB-ARBA"/>
</dbReference>
<evidence type="ECO:0000256" key="1">
    <source>
        <dbReference type="ARBA" id="ARBA00004609"/>
    </source>
</evidence>
<dbReference type="SMART" id="SM00768">
    <property type="entry name" value="X8"/>
    <property type="match status" value="1"/>
</dbReference>
<keyword evidence="4 8" id="KW-0732">Signal</keyword>
<evidence type="ECO:0000256" key="3">
    <source>
        <dbReference type="ARBA" id="ARBA00022622"/>
    </source>
</evidence>
<feature type="signal peptide" evidence="8">
    <location>
        <begin position="1"/>
        <end position="20"/>
    </location>
</feature>
<evidence type="ECO:0000256" key="6">
    <source>
        <dbReference type="ARBA" id="ARBA00023157"/>
    </source>
</evidence>
<accession>A0A9E7F4B8</accession>
<keyword evidence="6" id="KW-1015">Disulfide bond</keyword>
<gene>
    <name evidence="10" type="ORF">MUK42_20959</name>
</gene>
<evidence type="ECO:0000313" key="10">
    <source>
        <dbReference type="EMBL" id="URD88325.1"/>
    </source>
</evidence>
<evidence type="ECO:0000313" key="11">
    <source>
        <dbReference type="Proteomes" id="UP001055439"/>
    </source>
</evidence>
<dbReference type="Pfam" id="PF07983">
    <property type="entry name" value="X8"/>
    <property type="match status" value="1"/>
</dbReference>
<dbReference type="GO" id="GO:0005886">
    <property type="term" value="C:plasma membrane"/>
    <property type="evidence" value="ECO:0007669"/>
    <property type="project" value="UniProtKB-SubCell"/>
</dbReference>
<evidence type="ECO:0000256" key="5">
    <source>
        <dbReference type="ARBA" id="ARBA00023136"/>
    </source>
</evidence>
<keyword evidence="11" id="KW-1185">Reference proteome</keyword>
<reference evidence="10" key="1">
    <citation type="submission" date="2022-05" db="EMBL/GenBank/DDBJ databases">
        <title>The Musa troglodytarum L. genome provides insights into the mechanism of non-climacteric behaviour and enrichment of carotenoids.</title>
        <authorList>
            <person name="Wang J."/>
        </authorList>
    </citation>
    <scope>NUCLEOTIDE SEQUENCE</scope>
    <source>
        <tissue evidence="10">Leaf</tissue>
    </source>
</reference>
<dbReference type="PANTHER" id="PTHR31044:SF25">
    <property type="entry name" value="PLASMODESMATA CALLOSE-BINDING PROTEIN 3"/>
    <property type="match status" value="1"/>
</dbReference>
<keyword evidence="3" id="KW-0336">GPI-anchor</keyword>
<proteinExistence type="predicted"/>
<sequence length="243" mass="27042">MASAFVLLTLILTFFGGSDAGWCVCRSDVSTSALQKSLDYACGAGADCTPVLQNGACYNPNTVLAHCSYAVNSYYQRKGQPQGSCDFAATATLTSTDPGGNGCTYPATPRYFPLSLCKTLLFSFHPSQGNSDLCPFQLPEASPPILFLFHSFALHQCCRNFKHPNRHKQHSNKRKYHNSYNLHPKHRDNREHWRCAGRPRPIRHNQQFGWEPRSSASKDRTVLFPLSSLAVLLDSAEYVSPHI</sequence>
<name>A0A9E7F4B8_9LILI</name>
<keyword evidence="5" id="KW-0472">Membrane</keyword>
<dbReference type="FunFam" id="1.20.58.1040:FF:000001">
    <property type="entry name" value="Glucan endo-1,3-beta-glucosidase 4"/>
    <property type="match status" value="1"/>
</dbReference>
<organism evidence="10 11">
    <name type="scientific">Musa troglodytarum</name>
    <name type="common">fe'i banana</name>
    <dbReference type="NCBI Taxonomy" id="320322"/>
    <lineage>
        <taxon>Eukaryota</taxon>
        <taxon>Viridiplantae</taxon>
        <taxon>Streptophyta</taxon>
        <taxon>Embryophyta</taxon>
        <taxon>Tracheophyta</taxon>
        <taxon>Spermatophyta</taxon>
        <taxon>Magnoliopsida</taxon>
        <taxon>Liliopsida</taxon>
        <taxon>Zingiberales</taxon>
        <taxon>Musaceae</taxon>
        <taxon>Musa</taxon>
    </lineage>
</organism>
<dbReference type="OrthoDB" id="1930814at2759"/>
<dbReference type="AlphaFoldDB" id="A0A9E7F4B8"/>
<keyword evidence="2" id="KW-1003">Cell membrane</keyword>
<dbReference type="Gene3D" id="1.20.58.1040">
    <property type="match status" value="1"/>
</dbReference>
<dbReference type="InterPro" id="IPR044788">
    <property type="entry name" value="X8_dom_prot"/>
</dbReference>
<evidence type="ECO:0000256" key="4">
    <source>
        <dbReference type="ARBA" id="ARBA00022729"/>
    </source>
</evidence>
<protein>
    <submittedName>
        <fullName evidence="10">X8 domain</fullName>
    </submittedName>
</protein>
<dbReference type="EMBL" id="CP097504">
    <property type="protein sequence ID" value="URD88325.1"/>
    <property type="molecule type" value="Genomic_DNA"/>
</dbReference>
<keyword evidence="3" id="KW-0449">Lipoprotein</keyword>
<feature type="domain" description="X8" evidence="9">
    <location>
        <begin position="21"/>
        <end position="105"/>
    </location>
</feature>
<evidence type="ECO:0000259" key="9">
    <source>
        <dbReference type="SMART" id="SM00768"/>
    </source>
</evidence>
<feature type="chain" id="PRO_5038363954" evidence="8">
    <location>
        <begin position="21"/>
        <end position="243"/>
    </location>
</feature>